<dbReference type="InterPro" id="IPR027843">
    <property type="entry name" value="DUF4440"/>
</dbReference>
<proteinExistence type="predicted"/>
<evidence type="ECO:0000313" key="2">
    <source>
        <dbReference type="EMBL" id="GAA5057507.1"/>
    </source>
</evidence>
<evidence type="ECO:0000259" key="1">
    <source>
        <dbReference type="Pfam" id="PF14534"/>
    </source>
</evidence>
<keyword evidence="3" id="KW-1185">Reference proteome</keyword>
<name>A0ABP9KJ80_9SPHN</name>
<dbReference type="Proteomes" id="UP001500518">
    <property type="component" value="Unassembled WGS sequence"/>
</dbReference>
<dbReference type="Pfam" id="PF14534">
    <property type="entry name" value="DUF4440"/>
    <property type="match status" value="1"/>
</dbReference>
<protein>
    <recommendedName>
        <fullName evidence="1">DUF4440 domain-containing protein</fullName>
    </recommendedName>
</protein>
<evidence type="ECO:0000313" key="3">
    <source>
        <dbReference type="Proteomes" id="UP001500518"/>
    </source>
</evidence>
<gene>
    <name evidence="2" type="ORF">GCM10023208_23070</name>
</gene>
<dbReference type="EMBL" id="BAABHV010000017">
    <property type="protein sequence ID" value="GAA5057507.1"/>
    <property type="molecule type" value="Genomic_DNA"/>
</dbReference>
<dbReference type="Gene3D" id="3.10.450.50">
    <property type="match status" value="1"/>
</dbReference>
<organism evidence="2 3">
    <name type="scientific">Erythrobacter westpacificensis</name>
    <dbReference type="NCBI Taxonomy" id="1055231"/>
    <lineage>
        <taxon>Bacteria</taxon>
        <taxon>Pseudomonadati</taxon>
        <taxon>Pseudomonadota</taxon>
        <taxon>Alphaproteobacteria</taxon>
        <taxon>Sphingomonadales</taxon>
        <taxon>Erythrobacteraceae</taxon>
        <taxon>Erythrobacter/Porphyrobacter group</taxon>
        <taxon>Erythrobacter</taxon>
    </lineage>
</organism>
<reference evidence="3" key="1">
    <citation type="journal article" date="2019" name="Int. J. Syst. Evol. Microbiol.">
        <title>The Global Catalogue of Microorganisms (GCM) 10K type strain sequencing project: providing services to taxonomists for standard genome sequencing and annotation.</title>
        <authorList>
            <consortium name="The Broad Institute Genomics Platform"/>
            <consortium name="The Broad Institute Genome Sequencing Center for Infectious Disease"/>
            <person name="Wu L."/>
            <person name="Ma J."/>
        </authorList>
    </citation>
    <scope>NUCLEOTIDE SEQUENCE [LARGE SCALE GENOMIC DNA]</scope>
    <source>
        <strain evidence="3">JCM 18014</strain>
    </source>
</reference>
<dbReference type="SUPFAM" id="SSF54427">
    <property type="entry name" value="NTF2-like"/>
    <property type="match status" value="1"/>
</dbReference>
<sequence length="142" mass="16638">MDTFAARLETLEHQWMRAWMRGDRKLMKEVAARDFVFLLGGTKATLLDRASWLEAATTRLRCHSYRFGDIYVRRHGPVGLFACQMEIEASIGEHEWKGTVWVSDLWRRSAVRRNWKLVERVVSRPDGDDALGEALKKFQLWN</sequence>
<dbReference type="InterPro" id="IPR032710">
    <property type="entry name" value="NTF2-like_dom_sf"/>
</dbReference>
<feature type="domain" description="DUF4440" evidence="1">
    <location>
        <begin position="9"/>
        <end position="117"/>
    </location>
</feature>
<dbReference type="RefSeq" id="WP_346033216.1">
    <property type="nucleotide sequence ID" value="NZ_BAABHV010000017.1"/>
</dbReference>
<accession>A0ABP9KJ80</accession>
<comment type="caution">
    <text evidence="2">The sequence shown here is derived from an EMBL/GenBank/DDBJ whole genome shotgun (WGS) entry which is preliminary data.</text>
</comment>